<dbReference type="Proteomes" id="UP001347796">
    <property type="component" value="Unassembled WGS sequence"/>
</dbReference>
<sequence>MEMKASLVLSLLVALLLAAPIFCLPADQGSDMEELEKRPKYMDTREELSVLKDMVYITLQELAEEGKIDPEILTTHDQKAVVKRMKYMGICMRKTKYNALVPYPCLRQGNYSENLTKLLNLWR</sequence>
<organism evidence="2 3">
    <name type="scientific">Patella caerulea</name>
    <name type="common">Rayed Mediterranean limpet</name>
    <dbReference type="NCBI Taxonomy" id="87958"/>
    <lineage>
        <taxon>Eukaryota</taxon>
        <taxon>Metazoa</taxon>
        <taxon>Spiralia</taxon>
        <taxon>Lophotrochozoa</taxon>
        <taxon>Mollusca</taxon>
        <taxon>Gastropoda</taxon>
        <taxon>Patellogastropoda</taxon>
        <taxon>Patelloidea</taxon>
        <taxon>Patellidae</taxon>
        <taxon>Patella</taxon>
    </lineage>
</organism>
<evidence type="ECO:0000313" key="3">
    <source>
        <dbReference type="Proteomes" id="UP001347796"/>
    </source>
</evidence>
<feature type="chain" id="PRO_5043031426" evidence="1">
    <location>
        <begin position="19"/>
        <end position="123"/>
    </location>
</feature>
<name>A0AAN8G6D4_PATCE</name>
<keyword evidence="1" id="KW-0732">Signal</keyword>
<feature type="signal peptide" evidence="1">
    <location>
        <begin position="1"/>
        <end position="18"/>
    </location>
</feature>
<evidence type="ECO:0000313" key="2">
    <source>
        <dbReference type="EMBL" id="KAK6166213.1"/>
    </source>
</evidence>
<comment type="caution">
    <text evidence="2">The sequence shown here is derived from an EMBL/GenBank/DDBJ whole genome shotgun (WGS) entry which is preliminary data.</text>
</comment>
<reference evidence="2 3" key="1">
    <citation type="submission" date="2024-01" db="EMBL/GenBank/DDBJ databases">
        <title>The genome of the rayed Mediterranean limpet Patella caerulea (Linnaeus, 1758).</title>
        <authorList>
            <person name="Anh-Thu Weber A."/>
            <person name="Halstead-Nussloch G."/>
        </authorList>
    </citation>
    <scope>NUCLEOTIDE SEQUENCE [LARGE SCALE GENOMIC DNA]</scope>
    <source>
        <strain evidence="2">AATW-2023a</strain>
        <tissue evidence="2">Whole specimen</tissue>
    </source>
</reference>
<keyword evidence="3" id="KW-1185">Reference proteome</keyword>
<protein>
    <submittedName>
        <fullName evidence="2">Uncharacterized protein</fullName>
    </submittedName>
</protein>
<gene>
    <name evidence="2" type="ORF">SNE40_022963</name>
</gene>
<dbReference type="EMBL" id="JAZGQO010000021">
    <property type="protein sequence ID" value="KAK6166213.1"/>
    <property type="molecule type" value="Genomic_DNA"/>
</dbReference>
<proteinExistence type="predicted"/>
<dbReference type="AlphaFoldDB" id="A0AAN8G6D4"/>
<evidence type="ECO:0000256" key="1">
    <source>
        <dbReference type="SAM" id="SignalP"/>
    </source>
</evidence>
<accession>A0AAN8G6D4</accession>